<keyword evidence="3" id="KW-0479">Metal-binding</keyword>
<evidence type="ECO:0000256" key="2">
    <source>
        <dbReference type="ARBA" id="ARBA00022691"/>
    </source>
</evidence>
<feature type="compositionally biased region" description="Low complexity" evidence="6">
    <location>
        <begin position="21"/>
        <end position="34"/>
    </location>
</feature>
<name>A0ABP9IXD0_9ACTN</name>
<keyword evidence="4" id="KW-0408">Iron</keyword>
<evidence type="ECO:0000256" key="5">
    <source>
        <dbReference type="ARBA" id="ARBA00023014"/>
    </source>
</evidence>
<dbReference type="Pfam" id="PF04055">
    <property type="entry name" value="Radical_SAM"/>
    <property type="match status" value="1"/>
</dbReference>
<dbReference type="PANTHER" id="PTHR13932">
    <property type="entry name" value="COPROPORPHYRINIGEN III OXIDASE"/>
    <property type="match status" value="1"/>
</dbReference>
<dbReference type="SFLD" id="SFLDG01065">
    <property type="entry name" value="anaerobic_coproporphyrinogen-I"/>
    <property type="match status" value="1"/>
</dbReference>
<dbReference type="SFLD" id="SFLDS00029">
    <property type="entry name" value="Radical_SAM"/>
    <property type="match status" value="1"/>
</dbReference>
<evidence type="ECO:0000313" key="8">
    <source>
        <dbReference type="EMBL" id="GAA5013170.1"/>
    </source>
</evidence>
<dbReference type="SMART" id="SM00729">
    <property type="entry name" value="Elp3"/>
    <property type="match status" value="1"/>
</dbReference>
<dbReference type="InterPro" id="IPR007197">
    <property type="entry name" value="rSAM"/>
</dbReference>
<dbReference type="RefSeq" id="WP_345649400.1">
    <property type="nucleotide sequence ID" value="NZ_BAABKB010000010.1"/>
</dbReference>
<feature type="domain" description="Radical SAM core" evidence="7">
    <location>
        <begin position="78"/>
        <end position="320"/>
    </location>
</feature>
<evidence type="ECO:0000256" key="6">
    <source>
        <dbReference type="SAM" id="MobiDB-lite"/>
    </source>
</evidence>
<sequence>MSRTAASAGTTALRRPGGGTTSRPGTGTAPRRGTGLARLLDQNPALRIGQDDYNINVTANYGDQLSTSQVAAAIRDHPGAGRPAHLYFHVPLCAYICHFCNYVKRKVADGPEGEAAPRIWTDLLLDESGRRLAHSPWLAHAPIESVYLGGGTASLLGTEQLKRLLDHVRARYTLADDCEISLEGNPDNFQHDELAEACAIGFNRFSVGVQSLQSEVNAFAGRGHDAEMSLRAVAKLRATGRPFNVDMMFGLPHQSTATVADDIRRLIDLDVPTITIYRLRNADRAKMGIGNRALWNVDSVKNRLREQHLFPSLGETYAMREAVVELLLDGGYHPSPCGWWNRPGVYPDGNIPRVSRNKWQRHDSMIAYGPGAYGWLTGDGDTVVQTHNIADISGYAARLKEGPGLPLASGRRLAGYQAIGMVLGFAFKANQPVDAGRFRRRFGVELFHDEPFAAVFAELVERGLMERVPGTPESIAPTLDGEALHEEIISVYFHQRIGGFAEAVCHR</sequence>
<evidence type="ECO:0000259" key="7">
    <source>
        <dbReference type="PROSITE" id="PS51918"/>
    </source>
</evidence>
<dbReference type="PROSITE" id="PS51918">
    <property type="entry name" value="RADICAL_SAM"/>
    <property type="match status" value="1"/>
</dbReference>
<dbReference type="InterPro" id="IPR006638">
    <property type="entry name" value="Elp3/MiaA/NifB-like_rSAM"/>
</dbReference>
<dbReference type="CDD" id="cd01335">
    <property type="entry name" value="Radical_SAM"/>
    <property type="match status" value="1"/>
</dbReference>
<reference evidence="9" key="1">
    <citation type="journal article" date="2019" name="Int. J. Syst. Evol. Microbiol.">
        <title>The Global Catalogue of Microorganisms (GCM) 10K type strain sequencing project: providing services to taxonomists for standard genome sequencing and annotation.</title>
        <authorList>
            <consortium name="The Broad Institute Genomics Platform"/>
            <consortium name="The Broad Institute Genome Sequencing Center for Infectious Disease"/>
            <person name="Wu L."/>
            <person name="Ma J."/>
        </authorList>
    </citation>
    <scope>NUCLEOTIDE SEQUENCE [LARGE SCALE GENOMIC DNA]</scope>
    <source>
        <strain evidence="9">JCM 18409</strain>
    </source>
</reference>
<dbReference type="EMBL" id="BAABKB010000010">
    <property type="protein sequence ID" value="GAA5013170.1"/>
    <property type="molecule type" value="Genomic_DNA"/>
</dbReference>
<dbReference type="Proteomes" id="UP001501759">
    <property type="component" value="Unassembled WGS sequence"/>
</dbReference>
<dbReference type="Gene3D" id="3.20.20.70">
    <property type="entry name" value="Aldolase class I"/>
    <property type="match status" value="1"/>
</dbReference>
<dbReference type="InterPro" id="IPR058240">
    <property type="entry name" value="rSAM_sf"/>
</dbReference>
<feature type="compositionally biased region" description="Polar residues" evidence="6">
    <location>
        <begin position="1"/>
        <end position="10"/>
    </location>
</feature>
<accession>A0ABP9IXD0</accession>
<evidence type="ECO:0000313" key="9">
    <source>
        <dbReference type="Proteomes" id="UP001501759"/>
    </source>
</evidence>
<evidence type="ECO:0000256" key="4">
    <source>
        <dbReference type="ARBA" id="ARBA00023004"/>
    </source>
</evidence>
<keyword evidence="9" id="KW-1185">Reference proteome</keyword>
<keyword evidence="5" id="KW-0411">Iron-sulfur</keyword>
<dbReference type="InterPro" id="IPR013785">
    <property type="entry name" value="Aldolase_TIM"/>
</dbReference>
<gene>
    <name evidence="8" type="primary">hemW_2</name>
    <name evidence="8" type="ORF">GCM10023335_35770</name>
</gene>
<protein>
    <recommendedName>
        <fullName evidence="1">Heme chaperone HemW</fullName>
    </recommendedName>
</protein>
<proteinExistence type="predicted"/>
<dbReference type="SUPFAM" id="SSF102114">
    <property type="entry name" value="Radical SAM enzymes"/>
    <property type="match status" value="1"/>
</dbReference>
<feature type="region of interest" description="Disordered" evidence="6">
    <location>
        <begin position="1"/>
        <end position="34"/>
    </location>
</feature>
<keyword evidence="2" id="KW-0949">S-adenosyl-L-methionine</keyword>
<organism evidence="8 9">
    <name type="scientific">Streptomyces siamensis</name>
    <dbReference type="NCBI Taxonomy" id="1274986"/>
    <lineage>
        <taxon>Bacteria</taxon>
        <taxon>Bacillati</taxon>
        <taxon>Actinomycetota</taxon>
        <taxon>Actinomycetes</taxon>
        <taxon>Kitasatosporales</taxon>
        <taxon>Streptomycetaceae</taxon>
        <taxon>Streptomyces</taxon>
    </lineage>
</organism>
<evidence type="ECO:0000256" key="1">
    <source>
        <dbReference type="ARBA" id="ARBA00017228"/>
    </source>
</evidence>
<dbReference type="PANTHER" id="PTHR13932:SF5">
    <property type="entry name" value="RADICAL S-ADENOSYL METHIONINE DOMAIN-CONTAINING PROTEIN 1, MITOCHONDRIAL"/>
    <property type="match status" value="1"/>
</dbReference>
<evidence type="ECO:0000256" key="3">
    <source>
        <dbReference type="ARBA" id="ARBA00022723"/>
    </source>
</evidence>
<comment type="caution">
    <text evidence="8">The sequence shown here is derived from an EMBL/GenBank/DDBJ whole genome shotgun (WGS) entry which is preliminary data.</text>
</comment>
<dbReference type="InterPro" id="IPR034505">
    <property type="entry name" value="Coproporphyrinogen-III_oxidase"/>
</dbReference>